<evidence type="ECO:0000313" key="1">
    <source>
        <dbReference type="EMBL" id="ASN69631.1"/>
    </source>
</evidence>
<name>A0A2H4JC71_9CAUD</name>
<reference evidence="1" key="1">
    <citation type="submission" date="2017-06" db="EMBL/GenBank/DDBJ databases">
        <title>Novel phages from South African skin metaviromes.</title>
        <authorList>
            <person name="van Zyl L.J."/>
            <person name="Abrahams Y."/>
            <person name="Stander E.A."/>
            <person name="Kirby B.M."/>
            <person name="Clavaud C."/>
            <person name="Farcet C."/>
            <person name="Breton L."/>
            <person name="Trindade M.I."/>
        </authorList>
    </citation>
    <scope>NUCLEOTIDE SEQUENCE</scope>
</reference>
<protein>
    <submittedName>
        <fullName evidence="1">Uncharacterized protein</fullName>
    </submittedName>
</protein>
<organism evidence="1">
    <name type="scientific">uncultured Caudovirales phage</name>
    <dbReference type="NCBI Taxonomy" id="2100421"/>
    <lineage>
        <taxon>Viruses</taxon>
        <taxon>Duplodnaviria</taxon>
        <taxon>Heunggongvirae</taxon>
        <taxon>Uroviricota</taxon>
        <taxon>Caudoviricetes</taxon>
        <taxon>Peduoviridae</taxon>
        <taxon>Maltschvirus</taxon>
        <taxon>Maltschvirus maltsch</taxon>
    </lineage>
</organism>
<gene>
    <name evidence="1" type="ORF">9AX2_45</name>
</gene>
<sequence>MWMIHDYEEGIVLITEDHEEALKEYEKYVKSLKGYVQDNDCEFEGDVRVVLAKVERQTYAQATGRKVPGSTWDEWDWKEDKY</sequence>
<proteinExistence type="predicted"/>
<accession>A0A2H4JC71</accession>
<dbReference type="EMBL" id="MF417893">
    <property type="protein sequence ID" value="ASN69631.1"/>
    <property type="molecule type" value="Genomic_DNA"/>
</dbReference>